<dbReference type="AlphaFoldDB" id="A0A1B8YF26"/>
<dbReference type="PATRIC" id="fig|29488.15.peg.3639"/>
<protein>
    <submittedName>
        <fullName evidence="3">Toxin co-regulated pilus biosynthesis protein Q</fullName>
    </submittedName>
</protein>
<feature type="signal peptide" evidence="1">
    <location>
        <begin position="1"/>
        <end position="28"/>
    </location>
</feature>
<evidence type="ECO:0000256" key="1">
    <source>
        <dbReference type="SAM" id="SignalP"/>
    </source>
</evidence>
<evidence type="ECO:0000259" key="2">
    <source>
        <dbReference type="Pfam" id="PF10671"/>
    </source>
</evidence>
<dbReference type="InterPro" id="IPR022260">
    <property type="entry name" value="Integr_conj_element_PilL"/>
</dbReference>
<feature type="domain" description="Toxin co-regulated pilus biosynthesis protein Q C-terminal" evidence="2">
    <location>
        <begin position="265"/>
        <end position="348"/>
    </location>
</feature>
<keyword evidence="4" id="KW-1185">Reference proteome</keyword>
<reference evidence="4" key="1">
    <citation type="submission" date="2015-11" db="EMBL/GenBank/DDBJ databases">
        <authorList>
            <person name="Tobias N.J."/>
            <person name="Mishra B."/>
            <person name="Gupta D.K."/>
            <person name="Thines M."/>
            <person name="Stinear T.P."/>
            <person name="Bode H.B."/>
        </authorList>
    </citation>
    <scope>NUCLEOTIDE SEQUENCE [LARGE SCALE GENOMIC DNA]</scope>
    <source>
        <strain evidence="4">PB45.5</strain>
    </source>
</reference>
<gene>
    <name evidence="3" type="ORF">Phpb_03310</name>
</gene>
<dbReference type="Proteomes" id="UP000092665">
    <property type="component" value="Unassembled WGS sequence"/>
</dbReference>
<organism evidence="3 4">
    <name type="scientific">Photorhabdus namnaonensis</name>
    <dbReference type="NCBI Taxonomy" id="1851568"/>
    <lineage>
        <taxon>Bacteria</taxon>
        <taxon>Pseudomonadati</taxon>
        <taxon>Pseudomonadota</taxon>
        <taxon>Gammaproteobacteria</taxon>
        <taxon>Enterobacterales</taxon>
        <taxon>Morganellaceae</taxon>
        <taxon>Photorhabdus</taxon>
    </lineage>
</organism>
<dbReference type="NCBIfam" id="TIGR03748">
    <property type="entry name" value="conj_PilL"/>
    <property type="match status" value="1"/>
</dbReference>
<name>A0A1B8YF26_9GAMM</name>
<keyword evidence="1" id="KW-0732">Signal</keyword>
<comment type="caution">
    <text evidence="3">The sequence shown here is derived from an EMBL/GenBank/DDBJ whole genome shotgun (WGS) entry which is preliminary data.</text>
</comment>
<sequence length="353" mass="38846" precursor="true">MGTLMKNPVFFSLSWLSVMMLAGCTGQAQETTASGVSFHRSHQARPAVSDIYSPTPEVTRYDRYTLVSIGSQAAQREPLNQIINITMPVPLVQRIGDGLRYLLFGTGYSLCDTAATHFVKLISRPLPAIQRKIGPIRLSEALQIVAGSAWRIRVDEVNREVCFVLRDEYRQFSEATVGRMTPPKMQVPLQRSSSPALSAPTLSNSTLAAPLPAKPLIAERPKTDTPKIPVTGGKPIAISSVLPTQPVKSLLRGSTPVTTIPIGNIWRAETGTTLRGTLERWANATDCPTGGHWVVVWSSLTDYRIDAPLTFRGNFESLLVQVFDLYRQAEKPLFAEVSRFQCLISVSDKPLTR</sequence>
<evidence type="ECO:0000313" key="4">
    <source>
        <dbReference type="Proteomes" id="UP000092665"/>
    </source>
</evidence>
<dbReference type="EMBL" id="LOIC01000080">
    <property type="protein sequence ID" value="OCA53758.1"/>
    <property type="molecule type" value="Genomic_DNA"/>
</dbReference>
<dbReference type="InterPro" id="IPR018927">
    <property type="entry name" value="Pilus_synth_Q_C"/>
</dbReference>
<accession>A0A1B8YF26</accession>
<dbReference type="PROSITE" id="PS51257">
    <property type="entry name" value="PROKAR_LIPOPROTEIN"/>
    <property type="match status" value="1"/>
</dbReference>
<dbReference type="Pfam" id="PF10671">
    <property type="entry name" value="TcpQ"/>
    <property type="match status" value="1"/>
</dbReference>
<feature type="chain" id="PRO_5008619803" evidence="1">
    <location>
        <begin position="29"/>
        <end position="353"/>
    </location>
</feature>
<evidence type="ECO:0000313" key="3">
    <source>
        <dbReference type="EMBL" id="OCA53758.1"/>
    </source>
</evidence>
<proteinExistence type="predicted"/>